<organism evidence="3">
    <name type="scientific">uncultured Phycisphaerae bacterium</name>
    <dbReference type="NCBI Taxonomy" id="904963"/>
    <lineage>
        <taxon>Bacteria</taxon>
        <taxon>Pseudomonadati</taxon>
        <taxon>Planctomycetota</taxon>
        <taxon>Phycisphaerae</taxon>
        <taxon>environmental samples</taxon>
    </lineage>
</organism>
<evidence type="ECO:0000256" key="1">
    <source>
        <dbReference type="ARBA" id="ARBA00006484"/>
    </source>
</evidence>
<protein>
    <submittedName>
        <fullName evidence="3">Uncharacterized protein</fullName>
    </submittedName>
</protein>
<reference evidence="3" key="1">
    <citation type="submission" date="2020-02" db="EMBL/GenBank/DDBJ databases">
        <authorList>
            <person name="Meier V. D."/>
        </authorList>
    </citation>
    <scope>NUCLEOTIDE SEQUENCE</scope>
    <source>
        <strain evidence="3">AVDCRST_MAG64</strain>
    </source>
</reference>
<feature type="non-terminal residue" evidence="3">
    <location>
        <position position="52"/>
    </location>
</feature>
<dbReference type="GO" id="GO:0016491">
    <property type="term" value="F:oxidoreductase activity"/>
    <property type="evidence" value="ECO:0007669"/>
    <property type="project" value="UniProtKB-KW"/>
</dbReference>
<accession>A0A6J4PS83</accession>
<dbReference type="InterPro" id="IPR036291">
    <property type="entry name" value="NAD(P)-bd_dom_sf"/>
</dbReference>
<sequence length="52" mass="5337">MTPDEVTKVAVVTGAGSGVGRAVALRLLDEGWHVALVGRRADALHETGRLAG</sequence>
<name>A0A6J4PS83_9BACT</name>
<dbReference type="Gene3D" id="3.40.50.720">
    <property type="entry name" value="NAD(P)-binding Rossmann-like Domain"/>
    <property type="match status" value="1"/>
</dbReference>
<dbReference type="EMBL" id="CADCUQ010000652">
    <property type="protein sequence ID" value="CAA9420875.1"/>
    <property type="molecule type" value="Genomic_DNA"/>
</dbReference>
<proteinExistence type="inferred from homology"/>
<dbReference type="PANTHER" id="PTHR43669">
    <property type="entry name" value="5-KETO-D-GLUCONATE 5-REDUCTASE"/>
    <property type="match status" value="1"/>
</dbReference>
<gene>
    <name evidence="3" type="ORF">AVDCRST_MAG64-2913</name>
</gene>
<comment type="similarity">
    <text evidence="1">Belongs to the short-chain dehydrogenases/reductases (SDR) family.</text>
</comment>
<evidence type="ECO:0000256" key="2">
    <source>
        <dbReference type="ARBA" id="ARBA00023002"/>
    </source>
</evidence>
<dbReference type="InterPro" id="IPR002347">
    <property type="entry name" value="SDR_fam"/>
</dbReference>
<dbReference type="Pfam" id="PF00106">
    <property type="entry name" value="adh_short"/>
    <property type="match status" value="1"/>
</dbReference>
<keyword evidence="2" id="KW-0560">Oxidoreductase</keyword>
<evidence type="ECO:0000313" key="3">
    <source>
        <dbReference type="EMBL" id="CAA9420875.1"/>
    </source>
</evidence>
<dbReference type="SUPFAM" id="SSF51735">
    <property type="entry name" value="NAD(P)-binding Rossmann-fold domains"/>
    <property type="match status" value="1"/>
</dbReference>
<dbReference type="PANTHER" id="PTHR43669:SF12">
    <property type="entry name" value="BLR5618 PROTEIN"/>
    <property type="match status" value="1"/>
</dbReference>
<dbReference type="AlphaFoldDB" id="A0A6J4PS83"/>